<dbReference type="Proteomes" id="UP001140949">
    <property type="component" value="Unassembled WGS sequence"/>
</dbReference>
<organism evidence="2 3">
    <name type="scientific">Iris pallida</name>
    <name type="common">Sweet iris</name>
    <dbReference type="NCBI Taxonomy" id="29817"/>
    <lineage>
        <taxon>Eukaryota</taxon>
        <taxon>Viridiplantae</taxon>
        <taxon>Streptophyta</taxon>
        <taxon>Embryophyta</taxon>
        <taxon>Tracheophyta</taxon>
        <taxon>Spermatophyta</taxon>
        <taxon>Magnoliopsida</taxon>
        <taxon>Liliopsida</taxon>
        <taxon>Asparagales</taxon>
        <taxon>Iridaceae</taxon>
        <taxon>Iridoideae</taxon>
        <taxon>Irideae</taxon>
        <taxon>Iris</taxon>
    </lineage>
</organism>
<reference evidence="2" key="1">
    <citation type="journal article" date="2023" name="GigaByte">
        <title>Genome assembly of the bearded iris, Iris pallida Lam.</title>
        <authorList>
            <person name="Bruccoleri R.E."/>
            <person name="Oakeley E.J."/>
            <person name="Faust A.M.E."/>
            <person name="Altorfer M."/>
            <person name="Dessus-Babus S."/>
            <person name="Burckhardt D."/>
            <person name="Oertli M."/>
            <person name="Naumann U."/>
            <person name="Petersen F."/>
            <person name="Wong J."/>
        </authorList>
    </citation>
    <scope>NUCLEOTIDE SEQUENCE</scope>
    <source>
        <strain evidence="2">GSM-AAB239-AS_SAM_17_03QT</strain>
    </source>
</reference>
<accession>A0AAX6F5U0</accession>
<sequence length="122" mass="12941">MVLVAPGSNDTVTTLAHGNWRRLGTAPGSHCGRRHSWGRPVRRGCGGPRRPRSCMRDQLRRGLGWWKVTAARASPRVRRRSGVAVGLVGAHTSRSSAAARSTSVRSGSGRCRRASAAAGFAG</sequence>
<keyword evidence="3" id="KW-1185">Reference proteome</keyword>
<comment type="caution">
    <text evidence="2">The sequence shown here is derived from an EMBL/GenBank/DDBJ whole genome shotgun (WGS) entry which is preliminary data.</text>
</comment>
<dbReference type="EMBL" id="JANAVB010031617">
    <property type="protein sequence ID" value="KAJ6811558.1"/>
    <property type="molecule type" value="Genomic_DNA"/>
</dbReference>
<name>A0AAX6F5U0_IRIPA</name>
<protein>
    <submittedName>
        <fullName evidence="2">Pollen-specific leucine-rich repeat extensin-like protein 4</fullName>
    </submittedName>
</protein>
<evidence type="ECO:0000313" key="3">
    <source>
        <dbReference type="Proteomes" id="UP001140949"/>
    </source>
</evidence>
<evidence type="ECO:0000313" key="2">
    <source>
        <dbReference type="EMBL" id="KAJ6811558.1"/>
    </source>
</evidence>
<proteinExistence type="predicted"/>
<evidence type="ECO:0000256" key="1">
    <source>
        <dbReference type="SAM" id="MobiDB-lite"/>
    </source>
</evidence>
<feature type="region of interest" description="Disordered" evidence="1">
    <location>
        <begin position="91"/>
        <end position="110"/>
    </location>
</feature>
<dbReference type="AlphaFoldDB" id="A0AAX6F5U0"/>
<gene>
    <name evidence="2" type="ORF">M6B38_153265</name>
</gene>
<reference evidence="2" key="2">
    <citation type="submission" date="2023-04" db="EMBL/GenBank/DDBJ databases">
        <authorList>
            <person name="Bruccoleri R.E."/>
            <person name="Oakeley E.J."/>
            <person name="Faust A.-M."/>
            <person name="Dessus-Babus S."/>
            <person name="Altorfer M."/>
            <person name="Burckhardt D."/>
            <person name="Oertli M."/>
            <person name="Naumann U."/>
            <person name="Petersen F."/>
            <person name="Wong J."/>
        </authorList>
    </citation>
    <scope>NUCLEOTIDE SEQUENCE</scope>
    <source>
        <strain evidence="2">GSM-AAB239-AS_SAM_17_03QT</strain>
        <tissue evidence="2">Leaf</tissue>
    </source>
</reference>